<evidence type="ECO:0000256" key="9">
    <source>
        <dbReference type="ARBA" id="ARBA00023242"/>
    </source>
</evidence>
<dbReference type="OMA" id="WNPNKSK"/>
<dbReference type="Gene3D" id="3.30.200.20">
    <property type="entry name" value="Phosphorylase Kinase, domain 1"/>
    <property type="match status" value="1"/>
</dbReference>
<evidence type="ECO:0000256" key="12">
    <source>
        <dbReference type="ARBA" id="ARBA00047568"/>
    </source>
</evidence>
<dbReference type="Proteomes" id="UP000001396">
    <property type="component" value="Unassembled WGS sequence"/>
</dbReference>
<dbReference type="STRING" id="670386.D3B7T8"/>
<keyword evidence="9" id="KW-0539">Nucleus</keyword>
<evidence type="ECO:0000256" key="13">
    <source>
        <dbReference type="SAM" id="MobiDB-lite"/>
    </source>
</evidence>
<comment type="subcellular location">
    <subcellularLocation>
        <location evidence="1">Nucleus</location>
        <location evidence="1">Nucleolus</location>
    </subcellularLocation>
</comment>
<dbReference type="EMBL" id="ADBJ01000018">
    <property type="protein sequence ID" value="EFA82831.1"/>
    <property type="molecule type" value="Genomic_DNA"/>
</dbReference>
<dbReference type="FunFam" id="3.40.50.150:FF:000001">
    <property type="entry name" value="Fibrillarin like 1"/>
    <property type="match status" value="1"/>
</dbReference>
<dbReference type="PANTHER" id="PTHR10335">
    <property type="entry name" value="RRNA 2-O-METHYLTRANSFERASE FIBRILLARIN"/>
    <property type="match status" value="1"/>
</dbReference>
<dbReference type="GeneID" id="31360013"/>
<evidence type="ECO:0000256" key="1">
    <source>
        <dbReference type="ARBA" id="ARBA00004604"/>
    </source>
</evidence>
<keyword evidence="5" id="KW-0489">Methyltransferase</keyword>
<feature type="region of interest" description="Disordered" evidence="13">
    <location>
        <begin position="1"/>
        <end position="106"/>
    </location>
</feature>
<evidence type="ECO:0000256" key="5">
    <source>
        <dbReference type="ARBA" id="ARBA00022603"/>
    </source>
</evidence>
<comment type="caution">
    <text evidence="14">The sequence shown here is derived from an EMBL/GenBank/DDBJ whole genome shotgun (WGS) entry which is preliminary data.</text>
</comment>
<keyword evidence="4" id="KW-0698">rRNA processing</keyword>
<dbReference type="FunCoup" id="D3B7T8">
    <property type="interactions" value="522"/>
</dbReference>
<gene>
    <name evidence="14" type="primary">fbl</name>
    <name evidence="14" type="ORF">PPL_04526</name>
</gene>
<evidence type="ECO:0000256" key="11">
    <source>
        <dbReference type="ARBA" id="ARBA00032245"/>
    </source>
</evidence>
<evidence type="ECO:0000313" key="15">
    <source>
        <dbReference type="Proteomes" id="UP000001396"/>
    </source>
</evidence>
<evidence type="ECO:0000256" key="10">
    <source>
        <dbReference type="ARBA" id="ARBA00023274"/>
    </source>
</evidence>
<name>D3B7T8_HETP5</name>
<keyword evidence="6" id="KW-0808">Transferase</keyword>
<protein>
    <recommendedName>
        <fullName evidence="3">rRNA 2'-O-methyltransferase fibrillarin</fullName>
    </recommendedName>
    <alternativeName>
        <fullName evidence="11">Histone-glutamine methyltransferase</fullName>
    </alternativeName>
</protein>
<feature type="compositionally biased region" description="Gly residues" evidence="13">
    <location>
        <begin position="1"/>
        <end position="105"/>
    </location>
</feature>
<organism evidence="14 15">
    <name type="scientific">Heterostelium pallidum (strain ATCC 26659 / Pp 5 / PN500)</name>
    <name type="common">Cellular slime mold</name>
    <name type="synonym">Polysphondylium pallidum</name>
    <dbReference type="NCBI Taxonomy" id="670386"/>
    <lineage>
        <taxon>Eukaryota</taxon>
        <taxon>Amoebozoa</taxon>
        <taxon>Evosea</taxon>
        <taxon>Eumycetozoa</taxon>
        <taxon>Dictyostelia</taxon>
        <taxon>Acytosteliales</taxon>
        <taxon>Acytosteliaceae</taxon>
        <taxon>Heterostelium</taxon>
    </lineage>
</organism>
<dbReference type="InterPro" id="IPR029063">
    <property type="entry name" value="SAM-dependent_MTases_sf"/>
</dbReference>
<dbReference type="InterPro" id="IPR000692">
    <property type="entry name" value="Fibrillarin"/>
</dbReference>
<reference evidence="14 15" key="1">
    <citation type="journal article" date="2011" name="Genome Res.">
        <title>Phylogeny-wide analysis of social amoeba genomes highlights ancient origins for complex intercellular communication.</title>
        <authorList>
            <person name="Heidel A.J."/>
            <person name="Lawal H.M."/>
            <person name="Felder M."/>
            <person name="Schilde C."/>
            <person name="Helps N.R."/>
            <person name="Tunggal B."/>
            <person name="Rivero F."/>
            <person name="John U."/>
            <person name="Schleicher M."/>
            <person name="Eichinger L."/>
            <person name="Platzer M."/>
            <person name="Noegel A.A."/>
            <person name="Schaap P."/>
            <person name="Gloeckner G."/>
        </authorList>
    </citation>
    <scope>NUCLEOTIDE SEQUENCE [LARGE SCALE GENOMIC DNA]</scope>
    <source>
        <strain evidence="15">ATCC 26659 / Pp 5 / PN500</strain>
    </source>
</reference>
<evidence type="ECO:0000256" key="8">
    <source>
        <dbReference type="ARBA" id="ARBA00022884"/>
    </source>
</evidence>
<dbReference type="GO" id="GO:0032040">
    <property type="term" value="C:small-subunit processome"/>
    <property type="evidence" value="ECO:0007669"/>
    <property type="project" value="TreeGrafter"/>
</dbReference>
<dbReference type="Pfam" id="PF01269">
    <property type="entry name" value="Fibrillarin"/>
    <property type="match status" value="1"/>
</dbReference>
<evidence type="ECO:0000256" key="6">
    <source>
        <dbReference type="ARBA" id="ARBA00022679"/>
    </source>
</evidence>
<dbReference type="SMART" id="SM01206">
    <property type="entry name" value="Fibrillarin"/>
    <property type="match status" value="1"/>
</dbReference>
<proteinExistence type="inferred from homology"/>
<dbReference type="GO" id="GO:1990259">
    <property type="term" value="F:histone H2AQ104 methyltransferase activity"/>
    <property type="evidence" value="ECO:0007669"/>
    <property type="project" value="TreeGrafter"/>
</dbReference>
<dbReference type="HAMAP" id="MF_00351">
    <property type="entry name" value="RNA_methyltransf_FlpA"/>
    <property type="match status" value="1"/>
</dbReference>
<keyword evidence="7" id="KW-0949">S-adenosyl-L-methionine</keyword>
<evidence type="ECO:0000256" key="3">
    <source>
        <dbReference type="ARBA" id="ARBA00015190"/>
    </source>
</evidence>
<accession>D3B7T8</accession>
<dbReference type="GO" id="GO:0031428">
    <property type="term" value="C:box C/D methylation guide snoRNP complex"/>
    <property type="evidence" value="ECO:0007669"/>
    <property type="project" value="TreeGrafter"/>
</dbReference>
<keyword evidence="10" id="KW-0687">Ribonucleoprotein</keyword>
<comment type="catalytic activity">
    <reaction evidence="12">
        <text>L-glutaminyl-[histone H2A] + S-adenosyl-L-methionine = N(5)-methyl-L-glutaminyl-[histone H2A] + S-adenosyl-L-homocysteine + H(+)</text>
        <dbReference type="Rhea" id="RHEA:50904"/>
        <dbReference type="Rhea" id="RHEA-COMP:12837"/>
        <dbReference type="Rhea" id="RHEA-COMP:12839"/>
        <dbReference type="ChEBI" id="CHEBI:15378"/>
        <dbReference type="ChEBI" id="CHEBI:30011"/>
        <dbReference type="ChEBI" id="CHEBI:57856"/>
        <dbReference type="ChEBI" id="CHEBI:59789"/>
        <dbReference type="ChEBI" id="CHEBI:61891"/>
    </reaction>
</comment>
<evidence type="ECO:0000256" key="4">
    <source>
        <dbReference type="ARBA" id="ARBA00022552"/>
    </source>
</evidence>
<dbReference type="SUPFAM" id="SSF53335">
    <property type="entry name" value="S-adenosyl-L-methionine-dependent methyltransferases"/>
    <property type="match status" value="1"/>
</dbReference>
<evidence type="ECO:0000313" key="14">
    <source>
        <dbReference type="EMBL" id="EFA82831.1"/>
    </source>
</evidence>
<dbReference type="GO" id="GO:0003723">
    <property type="term" value="F:RNA binding"/>
    <property type="evidence" value="ECO:0007669"/>
    <property type="project" value="UniProtKB-KW"/>
</dbReference>
<dbReference type="InParanoid" id="D3B7T8"/>
<dbReference type="AlphaFoldDB" id="D3B7T8"/>
<keyword evidence="15" id="KW-1185">Reference proteome</keyword>
<dbReference type="PRINTS" id="PR00052">
    <property type="entry name" value="FIBRILLARIN"/>
</dbReference>
<dbReference type="Gene3D" id="3.40.50.150">
    <property type="entry name" value="Vaccinia Virus protein VP39"/>
    <property type="match status" value="1"/>
</dbReference>
<dbReference type="RefSeq" id="XP_020434948.1">
    <property type="nucleotide sequence ID" value="XM_020575428.1"/>
</dbReference>
<evidence type="ECO:0000256" key="7">
    <source>
        <dbReference type="ARBA" id="ARBA00022691"/>
    </source>
</evidence>
<sequence>MEGRGGSRGGGRGGFGGGRGGFGGGRGGGSDRGGRGGFGGGRGGGGDRGGRGGRGGFGGDRGGRGGRGGFGGDRGRGGAGGRGGRGGPGLGARGGRGGAAGGRGGAKVVVEKHPRYEGVFLVQGKEESFATLNSTIGESVYGEKRVSVEVGTEKKEYRIWNPFRSKIAAALHRGIENIYIRPGCKVLYLGAASGTTVSHVSDVVGPEGVVYGVELSARSGRDLIGMAKKRTNVIPIIEDARHPHKYRMLIGMVDVLFADVAQPNQAQIVSQNAAYFLKNDGHFIISIKANCIDSTAPTDVVVAKEVEKLKAEKLKPQQLLKNLDPYERHHALVVGVYRQAPKDSK</sequence>
<keyword evidence="8" id="KW-0694">RNA-binding</keyword>
<dbReference type="GO" id="GO:0000494">
    <property type="term" value="P:box C/D sno(s)RNA 3'-end processing"/>
    <property type="evidence" value="ECO:0007669"/>
    <property type="project" value="TreeGrafter"/>
</dbReference>
<evidence type="ECO:0000256" key="2">
    <source>
        <dbReference type="ARBA" id="ARBA00010632"/>
    </source>
</evidence>
<dbReference type="NCBIfam" id="NF003276">
    <property type="entry name" value="PRK04266.1-2"/>
    <property type="match status" value="1"/>
</dbReference>
<dbReference type="PANTHER" id="PTHR10335:SF17">
    <property type="entry name" value="FIBRILLARIN"/>
    <property type="match status" value="1"/>
</dbReference>
<dbReference type="GO" id="GO:0008649">
    <property type="term" value="F:rRNA methyltransferase activity"/>
    <property type="evidence" value="ECO:0007669"/>
    <property type="project" value="TreeGrafter"/>
</dbReference>
<comment type="similarity">
    <text evidence="2">Belongs to the methyltransferase superfamily. Fibrillarin family.</text>
</comment>